<dbReference type="Pfam" id="PF08378">
    <property type="entry name" value="NERD"/>
    <property type="match status" value="1"/>
</dbReference>
<dbReference type="PROSITE" id="PS50965">
    <property type="entry name" value="NERD"/>
    <property type="match status" value="1"/>
</dbReference>
<organism evidence="2 3">
    <name type="scientific">Neobacillus niacini</name>
    <dbReference type="NCBI Taxonomy" id="86668"/>
    <lineage>
        <taxon>Bacteria</taxon>
        <taxon>Bacillati</taxon>
        <taxon>Bacillota</taxon>
        <taxon>Bacilli</taxon>
        <taxon>Bacillales</taxon>
        <taxon>Bacillaceae</taxon>
        <taxon>Neobacillus</taxon>
    </lineage>
</organism>
<name>A0A852TBP1_9BACI</name>
<evidence type="ECO:0000259" key="1">
    <source>
        <dbReference type="PROSITE" id="PS50965"/>
    </source>
</evidence>
<feature type="domain" description="NERD" evidence="1">
    <location>
        <begin position="37"/>
        <end position="147"/>
    </location>
</feature>
<evidence type="ECO:0000313" key="3">
    <source>
        <dbReference type="Proteomes" id="UP000548423"/>
    </source>
</evidence>
<sequence>MIFRPRPEKLELVLLQYLHPRMVFSSSEALNFLNLEKGYKGELKSDVWLKGLTDEWLILTDLLLEYNGSKFQIDTLIIACEKIYLLDIKYFEGDYAIKEDKSYNPAGILQKNPLHQLERCETLLKKLLHELGYNFTIESYLVFNNPEFHLYTPSINPAIIFPTQLNRFLKKLNTRPVKLHKKYYQLAEQLNARHIVESPYERLPLYTFEQLEKGLLCPNCKTFFSDESLVCKKCGCIEDGEEAILKSVKEYMLLFPERKITTNDIYDWCGGIKSKKAVRRVLSKYFKLVGHRTSAHYVGT</sequence>
<protein>
    <recommendedName>
        <fullName evidence="1">NERD domain-containing protein</fullName>
    </recommendedName>
</protein>
<dbReference type="AlphaFoldDB" id="A0A852TBP1"/>
<proteinExistence type="predicted"/>
<dbReference type="Proteomes" id="UP000548423">
    <property type="component" value="Unassembled WGS sequence"/>
</dbReference>
<gene>
    <name evidence="2" type="ORF">F4694_002957</name>
</gene>
<dbReference type="EMBL" id="JACCBX010000005">
    <property type="protein sequence ID" value="NYE06182.1"/>
    <property type="molecule type" value="Genomic_DNA"/>
</dbReference>
<accession>A0A852TBP1</accession>
<evidence type="ECO:0000313" key="2">
    <source>
        <dbReference type="EMBL" id="NYE06182.1"/>
    </source>
</evidence>
<reference evidence="3" key="2">
    <citation type="submission" date="2020-08" db="EMBL/GenBank/DDBJ databases">
        <title>The Agave Microbiome: Exploring the role of microbial communities in plant adaptations to desert environments.</title>
        <authorList>
            <person name="Partida-Martinez L.P."/>
        </authorList>
    </citation>
    <scope>NUCLEOTIDE SEQUENCE [LARGE SCALE GENOMIC DNA]</scope>
    <source>
        <strain evidence="3">AT2.8</strain>
    </source>
</reference>
<comment type="caution">
    <text evidence="2">The sequence shown here is derived from an EMBL/GenBank/DDBJ whole genome shotgun (WGS) entry which is preliminary data.</text>
</comment>
<reference evidence="3" key="1">
    <citation type="submission" date="2020-07" db="EMBL/GenBank/DDBJ databases">
        <authorList>
            <person name="Partida-Martinez L."/>
            <person name="Huntemann M."/>
            <person name="Clum A."/>
            <person name="Wang J."/>
            <person name="Palaniappan K."/>
            <person name="Ritter S."/>
            <person name="Chen I.-M."/>
            <person name="Stamatis D."/>
            <person name="Reddy T."/>
            <person name="O'Malley R."/>
            <person name="Daum C."/>
            <person name="Shapiro N."/>
            <person name="Ivanova N."/>
            <person name="Kyrpides N."/>
            <person name="Woyke T."/>
        </authorList>
    </citation>
    <scope>NUCLEOTIDE SEQUENCE [LARGE SCALE GENOMIC DNA]</scope>
    <source>
        <strain evidence="3">AT2.8</strain>
    </source>
</reference>
<dbReference type="InterPro" id="IPR011528">
    <property type="entry name" value="NERD"/>
</dbReference>